<dbReference type="FunFam" id="3.40.50.300:FF:000127">
    <property type="entry name" value="Ribose import ATP-binding protein RbsA"/>
    <property type="match status" value="1"/>
</dbReference>
<keyword evidence="6" id="KW-0547">Nucleotide-binding</keyword>
<organism evidence="11 12">
    <name type="scientific">Enterocloster asparagiformis</name>
    <dbReference type="NCBI Taxonomy" id="333367"/>
    <lineage>
        <taxon>Bacteria</taxon>
        <taxon>Bacillati</taxon>
        <taxon>Bacillota</taxon>
        <taxon>Clostridia</taxon>
        <taxon>Lachnospirales</taxon>
        <taxon>Lachnospiraceae</taxon>
        <taxon>Enterocloster</taxon>
    </lineage>
</organism>
<dbReference type="Pfam" id="PF00005">
    <property type="entry name" value="ABC_tran"/>
    <property type="match status" value="2"/>
</dbReference>
<dbReference type="GO" id="GO:0016887">
    <property type="term" value="F:ATP hydrolysis activity"/>
    <property type="evidence" value="ECO:0007669"/>
    <property type="project" value="InterPro"/>
</dbReference>
<gene>
    <name evidence="11" type="ORF">DWV29_25815</name>
</gene>
<dbReference type="AlphaFoldDB" id="A0A413F7T3"/>
<keyword evidence="8" id="KW-1278">Translocase</keyword>
<dbReference type="RefSeq" id="WP_117778179.1">
    <property type="nucleotide sequence ID" value="NZ_QSBM01000028.1"/>
</dbReference>
<dbReference type="GO" id="GO:0005524">
    <property type="term" value="F:ATP binding"/>
    <property type="evidence" value="ECO:0007669"/>
    <property type="project" value="UniProtKB-KW"/>
</dbReference>
<dbReference type="EMBL" id="QSBM01000028">
    <property type="protein sequence ID" value="RGX22128.1"/>
    <property type="molecule type" value="Genomic_DNA"/>
</dbReference>
<dbReference type="Gene3D" id="3.40.50.300">
    <property type="entry name" value="P-loop containing nucleotide triphosphate hydrolases"/>
    <property type="match status" value="2"/>
</dbReference>
<dbReference type="Proteomes" id="UP000283880">
    <property type="component" value="Unassembled WGS sequence"/>
</dbReference>
<protein>
    <submittedName>
        <fullName evidence="11">Sugar ABC transporter ATP-binding protein</fullName>
    </submittedName>
</protein>
<dbReference type="InterPro" id="IPR027417">
    <property type="entry name" value="P-loop_NTPase"/>
</dbReference>
<evidence type="ECO:0000256" key="3">
    <source>
        <dbReference type="ARBA" id="ARBA00022475"/>
    </source>
</evidence>
<dbReference type="OrthoDB" id="9771863at2"/>
<evidence type="ECO:0000256" key="9">
    <source>
        <dbReference type="ARBA" id="ARBA00023136"/>
    </source>
</evidence>
<dbReference type="CDD" id="cd03215">
    <property type="entry name" value="ABC_Carb_Monos_II"/>
    <property type="match status" value="1"/>
</dbReference>
<evidence type="ECO:0000313" key="12">
    <source>
        <dbReference type="Proteomes" id="UP000283880"/>
    </source>
</evidence>
<sequence length="500" mass="55853">MDQEIVLQMRGISKSFPGVKALDDARLEVRRGEVHVLLGENGAGKSTLMKVLSGVYLKDEGEILYEGKPVEIRNIQDARKLGISIIHQELFMLAERNIAQNIYLGREPLKNPYTRQIDEKKMREDSKALLARLGVELSPDTMVKELSIAQQQMVEVVKALSVETKILIMDEPTSSLTKREIDALFAIVESLCAQGISVIYISHRMEEIFRIGDRVTVMRDGKYVGTVSVKETNMDQLVTMMVGRQISQMYGRPERRAGEVALETKDLTGLRFRNVNIRVRCGEIVGIGGLVGAGRTELVKAIFGYDRIESGKVFVHGREMKRHSPRNSVEAGIGFLPEDRKSEGLIQQQPIKNNILQASMKRYFKRGLVDKKAEKELAERYRGELKIATPDVTRRVSALSGGNQQKVVIAKWLCTENRILIFDEPTRGIDVGAKAEIYALIGRLAGEGYAILVVSSDQMELIGISDRVYVMKDGEVVGELGREEITAENIVSYAVGKEEA</sequence>
<feature type="domain" description="ABC transporter" evidence="10">
    <location>
        <begin position="7"/>
        <end position="245"/>
    </location>
</feature>
<dbReference type="PROSITE" id="PS00211">
    <property type="entry name" value="ABC_TRANSPORTER_1"/>
    <property type="match status" value="1"/>
</dbReference>
<keyword evidence="7 11" id="KW-0067">ATP-binding</keyword>
<dbReference type="PROSITE" id="PS50893">
    <property type="entry name" value="ABC_TRANSPORTER_2"/>
    <property type="match status" value="2"/>
</dbReference>
<dbReference type="PANTHER" id="PTHR43790">
    <property type="entry name" value="CARBOHYDRATE TRANSPORT ATP-BINDING PROTEIN MG119-RELATED"/>
    <property type="match status" value="1"/>
</dbReference>
<dbReference type="SMART" id="SM00382">
    <property type="entry name" value="AAA"/>
    <property type="match status" value="2"/>
</dbReference>
<dbReference type="InterPro" id="IPR017871">
    <property type="entry name" value="ABC_transporter-like_CS"/>
</dbReference>
<dbReference type="SUPFAM" id="SSF52540">
    <property type="entry name" value="P-loop containing nucleoside triphosphate hydrolases"/>
    <property type="match status" value="2"/>
</dbReference>
<dbReference type="InterPro" id="IPR050107">
    <property type="entry name" value="ABC_carbohydrate_import_ATPase"/>
</dbReference>
<evidence type="ECO:0000256" key="8">
    <source>
        <dbReference type="ARBA" id="ARBA00022967"/>
    </source>
</evidence>
<feature type="domain" description="ABC transporter" evidence="10">
    <location>
        <begin position="255"/>
        <end position="498"/>
    </location>
</feature>
<keyword evidence="3" id="KW-1003">Cell membrane</keyword>
<evidence type="ECO:0000256" key="4">
    <source>
        <dbReference type="ARBA" id="ARBA00022597"/>
    </source>
</evidence>
<proteinExistence type="predicted"/>
<evidence type="ECO:0000256" key="7">
    <source>
        <dbReference type="ARBA" id="ARBA00022840"/>
    </source>
</evidence>
<dbReference type="PANTHER" id="PTHR43790:SF3">
    <property type="entry name" value="D-ALLOSE IMPORT ATP-BINDING PROTEIN ALSA-RELATED"/>
    <property type="match status" value="1"/>
</dbReference>
<keyword evidence="5" id="KW-0677">Repeat</keyword>
<evidence type="ECO:0000313" key="11">
    <source>
        <dbReference type="EMBL" id="RGX22128.1"/>
    </source>
</evidence>
<keyword evidence="2" id="KW-0813">Transport</keyword>
<dbReference type="InterPro" id="IPR003593">
    <property type="entry name" value="AAA+_ATPase"/>
</dbReference>
<keyword evidence="9" id="KW-0472">Membrane</keyword>
<comment type="caution">
    <text evidence="11">The sequence shown here is derived from an EMBL/GenBank/DDBJ whole genome shotgun (WGS) entry which is preliminary data.</text>
</comment>
<evidence type="ECO:0000259" key="10">
    <source>
        <dbReference type="PROSITE" id="PS50893"/>
    </source>
</evidence>
<evidence type="ECO:0000256" key="6">
    <source>
        <dbReference type="ARBA" id="ARBA00022741"/>
    </source>
</evidence>
<evidence type="ECO:0000256" key="1">
    <source>
        <dbReference type="ARBA" id="ARBA00004202"/>
    </source>
</evidence>
<dbReference type="InterPro" id="IPR003439">
    <property type="entry name" value="ABC_transporter-like_ATP-bd"/>
</dbReference>
<evidence type="ECO:0000256" key="2">
    <source>
        <dbReference type="ARBA" id="ARBA00022448"/>
    </source>
</evidence>
<dbReference type="GO" id="GO:0005886">
    <property type="term" value="C:plasma membrane"/>
    <property type="evidence" value="ECO:0007669"/>
    <property type="project" value="UniProtKB-SubCell"/>
</dbReference>
<name>A0A413F7T3_9FIRM</name>
<comment type="subcellular location">
    <subcellularLocation>
        <location evidence="1">Cell membrane</location>
        <topology evidence="1">Peripheral membrane protein</topology>
    </subcellularLocation>
</comment>
<reference evidence="11 12" key="1">
    <citation type="submission" date="2018-08" db="EMBL/GenBank/DDBJ databases">
        <title>A genome reference for cultivated species of the human gut microbiota.</title>
        <authorList>
            <person name="Zou Y."/>
            <person name="Xue W."/>
            <person name="Luo G."/>
        </authorList>
    </citation>
    <scope>NUCLEOTIDE SEQUENCE [LARGE SCALE GENOMIC DNA]</scope>
    <source>
        <strain evidence="11 12">AF04-15</strain>
    </source>
</reference>
<accession>A0A413F7T3</accession>
<dbReference type="CDD" id="cd03216">
    <property type="entry name" value="ABC_Carb_Monos_I"/>
    <property type="match status" value="1"/>
</dbReference>
<evidence type="ECO:0000256" key="5">
    <source>
        <dbReference type="ARBA" id="ARBA00022737"/>
    </source>
</evidence>
<keyword evidence="4" id="KW-0762">Sugar transport</keyword>